<dbReference type="SUPFAM" id="SSF54665">
    <property type="entry name" value="CO dehydrogenase molybdoprotein N-domain-like"/>
    <property type="match status" value="1"/>
</dbReference>
<dbReference type="Proteomes" id="UP000291469">
    <property type="component" value="Chromosome"/>
</dbReference>
<keyword evidence="6" id="KW-1185">Reference proteome</keyword>
<dbReference type="OrthoDB" id="135295at2"/>
<dbReference type="InterPro" id="IPR036856">
    <property type="entry name" value="Ald_Oxase/Xan_DH_a/b_sf"/>
</dbReference>
<dbReference type="Gene3D" id="3.90.1170.50">
    <property type="entry name" value="Aldehyde oxidase/xanthine dehydrogenase, a/b hammerhead"/>
    <property type="match status" value="1"/>
</dbReference>
<dbReference type="Pfam" id="PF01315">
    <property type="entry name" value="Ald_Xan_dh_C"/>
    <property type="match status" value="1"/>
</dbReference>
<evidence type="ECO:0000256" key="1">
    <source>
        <dbReference type="ARBA" id="ARBA00022505"/>
    </source>
</evidence>
<dbReference type="InterPro" id="IPR046867">
    <property type="entry name" value="AldOxase/xan_DH_MoCoBD2"/>
</dbReference>
<organism evidence="5 6">
    <name type="scientific">Egibacter rhizosphaerae</name>
    <dbReference type="NCBI Taxonomy" id="1670831"/>
    <lineage>
        <taxon>Bacteria</taxon>
        <taxon>Bacillati</taxon>
        <taxon>Actinomycetota</taxon>
        <taxon>Nitriliruptoria</taxon>
        <taxon>Egibacterales</taxon>
        <taxon>Egibacteraceae</taxon>
        <taxon>Egibacter</taxon>
    </lineage>
</organism>
<feature type="domain" description="Aldehyde oxidase/xanthine dehydrogenase a/b hammerhead" evidence="4">
    <location>
        <begin position="32"/>
        <end position="146"/>
    </location>
</feature>
<name>A0A411YGQ1_9ACTN</name>
<evidence type="ECO:0000259" key="4">
    <source>
        <dbReference type="SMART" id="SM01008"/>
    </source>
</evidence>
<protein>
    <submittedName>
        <fullName evidence="5">Aldehyde oxidase</fullName>
    </submittedName>
</protein>
<dbReference type="Gene3D" id="3.30.365.10">
    <property type="entry name" value="Aldehyde oxidase/xanthine dehydrogenase, molybdopterin binding domain"/>
    <property type="match status" value="4"/>
</dbReference>
<dbReference type="InterPro" id="IPR000674">
    <property type="entry name" value="Ald_Oxase/Xan_DH_a/b"/>
</dbReference>
<dbReference type="AlphaFoldDB" id="A0A411YGQ1"/>
<reference evidence="5 6" key="1">
    <citation type="submission" date="2019-01" db="EMBL/GenBank/DDBJ databases">
        <title>Egibacter rhizosphaerae EGI 80759T.</title>
        <authorList>
            <person name="Chen D.-D."/>
            <person name="Tian Y."/>
            <person name="Jiao J.-Y."/>
            <person name="Zhang X.-T."/>
            <person name="Zhang Y.-G."/>
            <person name="Zhang Y."/>
            <person name="Xiao M."/>
            <person name="Shu W.-S."/>
            <person name="Li W.-J."/>
        </authorList>
    </citation>
    <scope>NUCLEOTIDE SEQUENCE [LARGE SCALE GENOMIC DNA]</scope>
    <source>
        <strain evidence="5 6">EGI 80759</strain>
    </source>
</reference>
<gene>
    <name evidence="5" type="ORF">ER308_12945</name>
</gene>
<dbReference type="InterPro" id="IPR037165">
    <property type="entry name" value="AldOxase/xan_DH_Mopterin-bd_sf"/>
</dbReference>
<evidence type="ECO:0000313" key="6">
    <source>
        <dbReference type="Proteomes" id="UP000291469"/>
    </source>
</evidence>
<dbReference type="SMART" id="SM01008">
    <property type="entry name" value="Ald_Xan_dh_C"/>
    <property type="match status" value="1"/>
</dbReference>
<evidence type="ECO:0000256" key="3">
    <source>
        <dbReference type="SAM" id="MobiDB-lite"/>
    </source>
</evidence>
<evidence type="ECO:0000256" key="2">
    <source>
        <dbReference type="ARBA" id="ARBA00023002"/>
    </source>
</evidence>
<proteinExistence type="predicted"/>
<dbReference type="Pfam" id="PF02738">
    <property type="entry name" value="MoCoBD_1"/>
    <property type="match status" value="1"/>
</dbReference>
<dbReference type="Pfam" id="PF20256">
    <property type="entry name" value="MoCoBD_2"/>
    <property type="match status" value="1"/>
</dbReference>
<sequence length="823" mass="88944">MSAPTAPTERTEKTGGWTGQSLSRKEDQRLLTGKSAFVDDRGMHNMGHAAFVRSPFAHAEIRSIDTTRAEQLPGVITILTGVEVAEQTDPLFQFAPKEDGSQVEEYLLAVGKARYQGDAVAVVLAESAEVAQDAAELVEVDYEPLPPVTDVVEAAEPTSPVLHESLGDNVAWKGEYDYGDIDWALESADHVVTIDRLHFHRFSSTPLECFGVLVDWDQGTDVIDIVSNNQFPTFAALVIAPSLRVGIDQLNFASQDIGGGFGIKINTYVHIGVLALLSRKAGRPVKWTEFRTEHHQSGGHGNERTFLDVQVPIMEDGTILGFKARAYDDAGAYLHYEPLGAVIWSQVLPGPYRFKHINVDYTECVTNKAPAVPNRGYSRMQHIWLTERIVDTVAHELGFDPVELRKHNYVQPEDYPYTTPNGCIYDSGDLPRALDLALEGADYPKWRERQREAAGTGKRIGIGIGTTLDSGTNNFGQSRMLNPNLPFSGQGEAATAKLDLYGEVALQLGTTPQGQGHETTAAQVAADILGLSPDQIRVHAGFNKSHSTYVGFSGTYASQFAVTGINAVIGATEKLRDEISDIASAVLGAPADEIELADGMAQVRGDPERALPFIGAAGLLFASPAELPPEVRERVSLVCRHVYYPPFEVPDIERKYGNLTLTYATQTHVAVVEVDEETGEVEILDYSVVDDCGTRLNPKLVEGQVHGAASHGIAAALQETMEYDEDGQLMTANFLHYNVARADDIPPIKTQAIESPSPFTGTGAKGMGEGGGAPLHALCSAIQDALGSGAPIVHDSHNPPERVLGLLRTARTGGNRGIRVASK</sequence>
<dbReference type="GO" id="GO:0016491">
    <property type="term" value="F:oxidoreductase activity"/>
    <property type="evidence" value="ECO:0007669"/>
    <property type="project" value="UniProtKB-KW"/>
</dbReference>
<keyword evidence="1" id="KW-0500">Molybdenum</keyword>
<dbReference type="InterPro" id="IPR008274">
    <property type="entry name" value="AldOxase/xan_DH_MoCoBD1"/>
</dbReference>
<dbReference type="GO" id="GO:0005506">
    <property type="term" value="F:iron ion binding"/>
    <property type="evidence" value="ECO:0007669"/>
    <property type="project" value="InterPro"/>
</dbReference>
<evidence type="ECO:0000313" key="5">
    <source>
        <dbReference type="EMBL" id="QBI20383.1"/>
    </source>
</evidence>
<dbReference type="PANTHER" id="PTHR11908:SF132">
    <property type="entry name" value="ALDEHYDE OXIDASE 1-RELATED"/>
    <property type="match status" value="1"/>
</dbReference>
<dbReference type="KEGG" id="erz:ER308_12945"/>
<dbReference type="RefSeq" id="WP_131155380.1">
    <property type="nucleotide sequence ID" value="NZ_CP036402.1"/>
</dbReference>
<dbReference type="InterPro" id="IPR016208">
    <property type="entry name" value="Ald_Oxase/xanthine_DH-like"/>
</dbReference>
<feature type="region of interest" description="Disordered" evidence="3">
    <location>
        <begin position="1"/>
        <end position="25"/>
    </location>
</feature>
<dbReference type="PANTHER" id="PTHR11908">
    <property type="entry name" value="XANTHINE DEHYDROGENASE"/>
    <property type="match status" value="1"/>
</dbReference>
<dbReference type="EMBL" id="CP036402">
    <property type="protein sequence ID" value="QBI20383.1"/>
    <property type="molecule type" value="Genomic_DNA"/>
</dbReference>
<accession>A0A411YGQ1</accession>
<keyword evidence="2" id="KW-0560">Oxidoreductase</keyword>
<dbReference type="SUPFAM" id="SSF56003">
    <property type="entry name" value="Molybdenum cofactor-binding domain"/>
    <property type="match status" value="1"/>
</dbReference>